<dbReference type="EC" id="3.4.19.12" evidence="2"/>
<evidence type="ECO:0000259" key="8">
    <source>
        <dbReference type="PROSITE" id="PS50004"/>
    </source>
</evidence>
<evidence type="ECO:0000256" key="7">
    <source>
        <dbReference type="SAM" id="MobiDB-lite"/>
    </source>
</evidence>
<feature type="compositionally biased region" description="Basic and acidic residues" evidence="7">
    <location>
        <begin position="414"/>
        <end position="428"/>
    </location>
</feature>
<dbReference type="GO" id="GO:0006508">
    <property type="term" value="P:proteolysis"/>
    <property type="evidence" value="ECO:0007669"/>
    <property type="project" value="UniProtKB-KW"/>
</dbReference>
<name>A0AAV9ZD94_9AGAR</name>
<feature type="compositionally biased region" description="Polar residues" evidence="7">
    <location>
        <begin position="506"/>
        <end position="520"/>
    </location>
</feature>
<proteinExistence type="predicted"/>
<evidence type="ECO:0000256" key="1">
    <source>
        <dbReference type="ARBA" id="ARBA00000707"/>
    </source>
</evidence>
<dbReference type="InterPro" id="IPR046541">
    <property type="entry name" value="DUF6606"/>
</dbReference>
<keyword evidence="6" id="KW-0788">Thiol protease</keyword>
<evidence type="ECO:0000256" key="2">
    <source>
        <dbReference type="ARBA" id="ARBA00012759"/>
    </source>
</evidence>
<gene>
    <name evidence="9" type="ORF">R3P38DRAFT_3376832</name>
</gene>
<comment type="catalytic activity">
    <reaction evidence="1">
        <text>Thiol-dependent hydrolysis of ester, thioester, amide, peptide and isopeptide bonds formed by the C-terminal Gly of ubiquitin (a 76-residue protein attached to proteins as an intracellular targeting signal).</text>
        <dbReference type="EC" id="3.4.19.12"/>
    </reaction>
</comment>
<dbReference type="PANTHER" id="PTHR13367:SF33">
    <property type="entry name" value="P-LOOP CONTAINING NUCLEOSIDE TRIPHOSPHATE HYDROLASE PROTEIN"/>
    <property type="match status" value="1"/>
</dbReference>
<evidence type="ECO:0000313" key="9">
    <source>
        <dbReference type="EMBL" id="KAK6978116.1"/>
    </source>
</evidence>
<dbReference type="Pfam" id="PF20255">
    <property type="entry name" value="DUF6606"/>
    <property type="match status" value="1"/>
</dbReference>
<dbReference type="InterPro" id="IPR022099">
    <property type="entry name" value="DUF3638"/>
</dbReference>
<evidence type="ECO:0000313" key="10">
    <source>
        <dbReference type="Proteomes" id="UP001362999"/>
    </source>
</evidence>
<dbReference type="SMART" id="SM00239">
    <property type="entry name" value="C2"/>
    <property type="match status" value="1"/>
</dbReference>
<protein>
    <recommendedName>
        <fullName evidence="2">ubiquitinyl hydrolase 1</fullName>
        <ecNumber evidence="2">3.4.19.12</ecNumber>
    </recommendedName>
</protein>
<accession>A0AAV9ZD94</accession>
<dbReference type="Pfam" id="PF00168">
    <property type="entry name" value="C2"/>
    <property type="match status" value="1"/>
</dbReference>
<keyword evidence="5" id="KW-0378">Hydrolase</keyword>
<sequence length="3679" mass="416291">MPPTYTVQITFDYAKNLPVADLASLSSDPYILASVEVPDVEPLTCRTPTIQQTRDPTWNCTWFIAGVPEQGFKLKMVVYDEDAGSKPKLSPDRLGKAVARFGPEQMKEGFESLETEYVMKKRKGDLHPYILTYLSALRPGQKLVRHNRVVVSMRVLRKDEDVQELRLYTLGPNRYSRHFSPLLGSVVNKPSEKDSNASGEQTDGKGVKLSATTFIANKLQLTGPVPRELRHRYVGYKPFISWMFDDSGIAGRILNYGLHKQYHMLYACNPNTVWGTVDDSGANSSKAATPQGEENKEIKEGPVLRDATPEAAEALARQFLDMTAWGEGGKLFTYVITLDGEWRFTETGPEFCIDLLSKHSMHANLAKEIAYSGEFFVRKYQEGKKVEANGDASTEPQPNGNASSSAAADVPQIQDDKSHGSRNPKDYELVIDNDSGTYRPKKELLPVLHDWLSDQRRLGGLGNVCTMDGFDENLQKMKEERKKEKLEMTKKTGKKGNQGRMALARSGSSMSSGQVRADSVSSEEVDEALRELENEETKKKEEGQKEHTNPSWTMPQYLRRWARMHDGSRGPEKSFCAWTFGLVNREIQSKTIRNPKSVVVVVTTRPLATSVLDPTYPVEGWKLSCLFSPSYTSPLAWSPSPSFQRGHCLRAEFVVYLGSVHILTESFSPSRNMQQRTLDYAINHLFLPPKLPQQDDSDNGTVLREFLEHISHCAQLFVNGLERDDVDSDIQNRWRLIQRMLCNFADLHRIGGLSKNTLQSAVCEMQVDAQNAGIILRRATEEILVEYFQASPPPALVAGTKGKLVIQYPCCPRLSIPIDQAYIQELMGLLADLDVISMPDAVETTVKAGKKQTEIRGVPDIRYISELFGGIVRSLTPTDRAESMSPNGSMTTCYGKSALLPWRRSPKWLILRVALETTLAGWKLPEIYGYKMFITFILSETLKLAKTKTVDVNNETLFLMNSKIAIRMWKLQVTEVSNFPVDTISQVINCVGEDLHQHWEMVQAQEASEASWVFPTFAEIKRAKQFSLSHSLSFLETVRKRSQALNKQTASFNIKQFEKKLKAASAPQTEYTPGIYTSDLCFLLTDMEKHVSSSLEIGSLSELSDWIEEFNNMALSFAEENPEVFSRIFLIVLELWVALDQSAISQFPLLADYCPNLSLAAFEPLLLPKLCQMQRLRNVELYLERRFQDVHYPHLSVFSHNIDPDSLPSRYCNSNLSMQALRSAIEAEAVQMRQQKVEELERMSAEHSALVEEIEMSEHLYITHVDKWGFESQDHASSCTRCAKEKQAHRMKIQLFEWPLPEHDTASHQVVFELQVPEPFGIWRESTYQLAKSHSTAVAKEHSDPPVIVLENYTLLKKYFVPYRKQHITLASTAKSFVQSHYRERGFPCGYNDVIENHPLRYRQWEKSADEWLPSTFPVIDIRLSCTLSLPLGSYQSLKWTFIATTHTSNQVIAKQSQCPSQLSYHEWVSFGHLRAGANLQWHNMTLQLITGEIDLASPAVHLLFCQAAWQAEMTLDNPSLGQYRQAHFDLSQELFGQHLVRILHQRLQSISGNWKEGWTATTLATIACRLLSLTPNKSVKDQLLVFLVQLREQIFIWMKQLLSKLNTYSGQESSELVQHKLELIHRVLQLAASCRQTYNVDIHHLRDLFLDHNTLSIFIQCAIVLNTNTPPNIASLSSTLRYLLNRDITLAAEALNLLLESILHSPASLDHAIASIWHGYLRDSNPWCMIGQRWFRCQTSVASLDAQARVVHLDLLSGSFLVDGQAQGTLPKEIINHPFFRTLFPNRYHWDIVPSTMTGMNYQSRDNIEGFQVHFKLDGTNLLVRTRDGSLSVSEFIPSQRFEEDIPANLVLNNIHIFHEQTQSLDIYPVDNGWQPGLQASWHLDIATRVMNDAHNSSIYMLDPVSPIVIQLASRFQPLEDCRHHLTVSINSSRLSIKLPRYDLEFYAVSGGLHLESKDLPGFYVSPVQSVGTLIGLKNKLILNSVSGQMPKIFVPSGKVTITLHKPTGHPQASISPLVQPDGHINFFSYEVDDLIGRIVCTDGSSESWYQLAYLHTVTTSHFADPLLHCTGICQAQEMLKSAQAFAFMEFKPHYRNTLQQIVDLVPVRKYYPHHLTTMETVEWQSNLPVLIQCGQFIPLVKAILDYAEQQALFQTFQSQQPVASTIYKAQLDGFDVVMSPIRCLKDPESVTEEHIVAQVATLASSSIFDSNHLPLEGTPKHKLLITLSVLSYRDDFGLDLILSLLALATNPESSAALIRQIPQDMFDLSIGHEMTLNEVLKVVKQNCYPISPGLCGIERQYHETAKAWKKRKAKTFSTQQEQQCNSVSNIIFDHWPAHGAILPTISSSRIRNILPDSLSRTHPIIKLSELRKSIEKLLTAKLRNRGLFEYILGLQHHLQTTCGNGLSTTGLINKLSPFGFTPAVPPPKYSPITLGSLLSKRVAPRPYIPHQQFNLHSGIQVPLQTAPSPLVDIPLRQIISDLKSICIAALEGGVSQASNTIPSQVLELNYKFHSIPLVLCAQTVSEQWLGLTGQWPSFGPQSLLRKLSLDQRNMLSDSWKLALCRYAEDLAIRQQHQRITVQRGLGLAEESLKEVEAVGGQEWDANVYPDWLLVQLDADLHIRPVQAVIAQQMIAPASGQNALMQLNMGEGKSSVIVPIISSALADGQQLVRVIVLKPLAAQMFQLLKQRITNLVNRRLFYFPFNRDIDLDAAKIQQIFSLFKQCAQTGGILLCQPEHILSFQLMGLHAFSKSESKQETYRLREAQNWLNSTARDILDESDEILNVRYQLIYTIGTSTAPDGRPWRWQITQAVFTLLETVAKHRPEGLEIGATTQPCQFPIIRIITLIGTNNLLGSLIQEIVFEDRLQEWISFRNYSTKEKEIVLEFLQKINISTVNAQILQDKSGEHFAQLLLLRGLFAHGILNLSLHQKRWRVDYGLDPSRTMLAVPYRAKDSPALRAEFGHPDMIIVLTCLSYYYGGLTDEQLDTSFRLLLGSDNPETQYEYWIHCIIDLPPSLANLRGLNLDDFEQKTHNIFPYLRHNKAVIDFYLAECVFPKEAREFPHKLTTNAWDLAQTRPRLTTGFSGTNDNKYLLPLSIKQCDQESQHHTNALVLRHILRPENREVICTESEDAMGLLRLVIGQDPPVQVLLDVGAQVLELQNREVAEQWLKLDVNPNIEAAIYFNSTTDEIRVLSRDGRNQPFASSLYKNQLGKTLLYLDEAHTRGTDFKLPGATRAVVTLGPRLTKDKLVQGCMRMRRLGKDHSLLFFAPQEICDKITTATGVQPDGINSEHVLLWTMKETCEQIEENGSLWANQGTNFDQRYTAMREYDQSLRSYSSAVDVLRERESRTLEELYGVTETKDSGVKPSSELQRQIREKCEELGITPSTSALSEEQERELAHEKEDEREVERIPDAKPCQHLDRDLEYFVQTGTIGQSSKLVSLADCLRHTSWIRLLPQGETFRGGNGLRATRDFCDTIALEWKTSTDNYLRPVQWLMSTSKSPNVLILVSPSEANKWLPEIRSSQVVYLHLYSPRTSRNTFWPMDKLNSFTVPVERSVPVNPQLLHELNLFAGQLFCADRRSMNELCGILGLHLQPVSDDEELQGKVDSTGFVRDNKARATLGLSACSFGSSPLPFFRDLVGARRKGQGFTLTHMGQILRGIDPRDPAFEEKEDHH</sequence>
<evidence type="ECO:0000256" key="4">
    <source>
        <dbReference type="ARBA" id="ARBA00022786"/>
    </source>
</evidence>
<keyword evidence="4" id="KW-0833">Ubl conjugation pathway</keyword>
<dbReference type="GO" id="GO:0004843">
    <property type="term" value="F:cysteine-type deubiquitinase activity"/>
    <property type="evidence" value="ECO:0007669"/>
    <property type="project" value="UniProtKB-EC"/>
</dbReference>
<dbReference type="InterPro" id="IPR022105">
    <property type="entry name" value="DUF3645"/>
</dbReference>
<comment type="caution">
    <text evidence="9">The sequence shown here is derived from an EMBL/GenBank/DDBJ whole genome shotgun (WGS) entry which is preliminary data.</text>
</comment>
<dbReference type="Pfam" id="PF12359">
    <property type="entry name" value="DUF3645"/>
    <property type="match status" value="1"/>
</dbReference>
<dbReference type="InterPro" id="IPR000008">
    <property type="entry name" value="C2_dom"/>
</dbReference>
<keyword evidence="3" id="KW-0645">Protease</keyword>
<organism evidence="9 10">
    <name type="scientific">Favolaschia claudopus</name>
    <dbReference type="NCBI Taxonomy" id="2862362"/>
    <lineage>
        <taxon>Eukaryota</taxon>
        <taxon>Fungi</taxon>
        <taxon>Dikarya</taxon>
        <taxon>Basidiomycota</taxon>
        <taxon>Agaricomycotina</taxon>
        <taxon>Agaricomycetes</taxon>
        <taxon>Agaricomycetidae</taxon>
        <taxon>Agaricales</taxon>
        <taxon>Marasmiineae</taxon>
        <taxon>Mycenaceae</taxon>
        <taxon>Favolaschia</taxon>
    </lineage>
</organism>
<keyword evidence="10" id="KW-1185">Reference proteome</keyword>
<evidence type="ECO:0000256" key="3">
    <source>
        <dbReference type="ARBA" id="ARBA00022670"/>
    </source>
</evidence>
<dbReference type="EMBL" id="JAWWNJ010000161">
    <property type="protein sequence ID" value="KAK6978116.1"/>
    <property type="molecule type" value="Genomic_DNA"/>
</dbReference>
<evidence type="ECO:0000256" key="6">
    <source>
        <dbReference type="ARBA" id="ARBA00022807"/>
    </source>
</evidence>
<feature type="compositionally biased region" description="Polar residues" evidence="7">
    <location>
        <begin position="391"/>
        <end position="406"/>
    </location>
</feature>
<dbReference type="SUPFAM" id="SSF49562">
    <property type="entry name" value="C2 domain (Calcium/lipid-binding domain, CaLB)"/>
    <property type="match status" value="1"/>
</dbReference>
<feature type="compositionally biased region" description="Basic and acidic residues" evidence="7">
    <location>
        <begin position="527"/>
        <end position="548"/>
    </location>
</feature>
<dbReference type="InterPro" id="IPR035892">
    <property type="entry name" value="C2_domain_sf"/>
</dbReference>
<dbReference type="PROSITE" id="PS50004">
    <property type="entry name" value="C2"/>
    <property type="match status" value="1"/>
</dbReference>
<evidence type="ECO:0000256" key="5">
    <source>
        <dbReference type="ARBA" id="ARBA00022801"/>
    </source>
</evidence>
<dbReference type="Gene3D" id="2.60.40.150">
    <property type="entry name" value="C2 domain"/>
    <property type="match status" value="1"/>
</dbReference>
<dbReference type="Pfam" id="PF12340">
    <property type="entry name" value="DUF3638"/>
    <property type="match status" value="1"/>
</dbReference>
<dbReference type="InterPro" id="IPR051346">
    <property type="entry name" value="OTU_Deubiquitinase"/>
</dbReference>
<feature type="region of interest" description="Disordered" evidence="7">
    <location>
        <begin position="486"/>
        <end position="551"/>
    </location>
</feature>
<reference evidence="9 10" key="1">
    <citation type="journal article" date="2024" name="J Genomics">
        <title>Draft genome sequencing and assembly of Favolaschia claudopus CIRM-BRFM 2984 isolated from oak limbs.</title>
        <authorList>
            <person name="Navarro D."/>
            <person name="Drula E."/>
            <person name="Chaduli D."/>
            <person name="Cazenave R."/>
            <person name="Ahrendt S."/>
            <person name="Wang J."/>
            <person name="Lipzen A."/>
            <person name="Daum C."/>
            <person name="Barry K."/>
            <person name="Grigoriev I.V."/>
            <person name="Favel A."/>
            <person name="Rosso M.N."/>
            <person name="Martin F."/>
        </authorList>
    </citation>
    <scope>NUCLEOTIDE SEQUENCE [LARGE SCALE GENOMIC DNA]</scope>
    <source>
        <strain evidence="9 10">CIRM-BRFM 2984</strain>
    </source>
</reference>
<dbReference type="Proteomes" id="UP001362999">
    <property type="component" value="Unassembled WGS sequence"/>
</dbReference>
<dbReference type="PANTHER" id="PTHR13367">
    <property type="entry name" value="UBIQUITIN THIOESTERASE"/>
    <property type="match status" value="1"/>
</dbReference>
<feature type="region of interest" description="Disordered" evidence="7">
    <location>
        <begin position="387"/>
        <end position="433"/>
    </location>
</feature>
<feature type="domain" description="C2" evidence="8">
    <location>
        <begin position="1"/>
        <end position="117"/>
    </location>
</feature>